<name>A0A1G7H4W4_9BACL</name>
<dbReference type="PANTHER" id="PTHR35526:SF3">
    <property type="entry name" value="ANTI-SIGMA-F FACTOR RSBW"/>
    <property type="match status" value="1"/>
</dbReference>
<dbReference type="InterPro" id="IPR050267">
    <property type="entry name" value="Anti-sigma-factor_SerPK"/>
</dbReference>
<dbReference type="CDD" id="cd16936">
    <property type="entry name" value="HATPase_RsbW-like"/>
    <property type="match status" value="1"/>
</dbReference>
<dbReference type="InterPro" id="IPR036890">
    <property type="entry name" value="HATPase_C_sf"/>
</dbReference>
<keyword evidence="3" id="KW-0808">Transferase</keyword>
<dbReference type="NCBIfam" id="NF003144">
    <property type="entry name" value="PRK04069.1"/>
    <property type="match status" value="1"/>
</dbReference>
<dbReference type="STRING" id="670482.SAMN04488542_1043"/>
<keyword evidence="1" id="KW-0723">Serine/threonine-protein kinase</keyword>
<dbReference type="GO" id="GO:0004674">
    <property type="term" value="F:protein serine/threonine kinase activity"/>
    <property type="evidence" value="ECO:0007669"/>
    <property type="project" value="UniProtKB-KW"/>
</dbReference>
<proteinExistence type="predicted"/>
<dbReference type="EMBL" id="FNBG01000004">
    <property type="protein sequence ID" value="SDE95456.1"/>
    <property type="molecule type" value="Genomic_DNA"/>
</dbReference>
<evidence type="ECO:0000313" key="4">
    <source>
        <dbReference type="Proteomes" id="UP000198972"/>
    </source>
</evidence>
<feature type="domain" description="Histidine kinase/HSP90-like ATPase" evidence="2">
    <location>
        <begin position="14"/>
        <end position="142"/>
    </location>
</feature>
<sequence>MTVTDEAQKVVISLPAKAEYVDIVRLNLYGVASKMGFSFEEIEDMKVAVSEACNNSVLYAYKHDQGNMEVTFDIIADELQITVRDEGESFDAWGKAAGRTGLHDKDLEDAQIGGLGFYLMQALMDNVSVESESGRGTKVVMSRRLIPSEERV</sequence>
<evidence type="ECO:0000259" key="2">
    <source>
        <dbReference type="Pfam" id="PF13581"/>
    </source>
</evidence>
<reference evidence="3 4" key="1">
    <citation type="submission" date="2016-10" db="EMBL/GenBank/DDBJ databases">
        <authorList>
            <person name="de Groot N.N."/>
        </authorList>
    </citation>
    <scope>NUCLEOTIDE SEQUENCE [LARGE SCALE GENOMIC DNA]</scope>
    <source>
        <strain evidence="3 4">DSM 28129</strain>
    </source>
</reference>
<dbReference type="PANTHER" id="PTHR35526">
    <property type="entry name" value="ANTI-SIGMA-F FACTOR RSBW-RELATED"/>
    <property type="match status" value="1"/>
</dbReference>
<dbReference type="Proteomes" id="UP000198972">
    <property type="component" value="Unassembled WGS sequence"/>
</dbReference>
<organism evidence="3 4">
    <name type="scientific">Fontibacillus panacisegetis</name>
    <dbReference type="NCBI Taxonomy" id="670482"/>
    <lineage>
        <taxon>Bacteria</taxon>
        <taxon>Bacillati</taxon>
        <taxon>Bacillota</taxon>
        <taxon>Bacilli</taxon>
        <taxon>Bacillales</taxon>
        <taxon>Paenibacillaceae</taxon>
        <taxon>Fontibacillus</taxon>
    </lineage>
</organism>
<dbReference type="InterPro" id="IPR003594">
    <property type="entry name" value="HATPase_dom"/>
</dbReference>
<dbReference type="SUPFAM" id="SSF55874">
    <property type="entry name" value="ATPase domain of HSP90 chaperone/DNA topoisomerase II/histidine kinase"/>
    <property type="match status" value="1"/>
</dbReference>
<dbReference type="Gene3D" id="3.30.565.10">
    <property type="entry name" value="Histidine kinase-like ATPase, C-terminal domain"/>
    <property type="match status" value="1"/>
</dbReference>
<protein>
    <submittedName>
        <fullName evidence="3">Serine/threonine-protein kinase RsbW</fullName>
    </submittedName>
</protein>
<evidence type="ECO:0000256" key="1">
    <source>
        <dbReference type="ARBA" id="ARBA00022527"/>
    </source>
</evidence>
<dbReference type="AlphaFoldDB" id="A0A1G7H4W4"/>
<keyword evidence="4" id="KW-1185">Reference proteome</keyword>
<gene>
    <name evidence="3" type="ORF">SAMN04488542_1043</name>
</gene>
<accession>A0A1G7H4W4</accession>
<evidence type="ECO:0000313" key="3">
    <source>
        <dbReference type="EMBL" id="SDE95456.1"/>
    </source>
</evidence>
<dbReference type="Pfam" id="PF13581">
    <property type="entry name" value="HATPase_c_2"/>
    <property type="match status" value="1"/>
</dbReference>
<keyword evidence="3" id="KW-0418">Kinase</keyword>